<dbReference type="InterPro" id="IPR006311">
    <property type="entry name" value="TAT_signal"/>
</dbReference>
<dbReference type="PANTHER" id="PTHR46112:SF3">
    <property type="entry name" value="AMINOPEPTIDASE YPDF"/>
    <property type="match status" value="1"/>
</dbReference>
<dbReference type="Gene3D" id="3.40.350.10">
    <property type="entry name" value="Creatinase/prolidase N-terminal domain"/>
    <property type="match status" value="1"/>
</dbReference>
<dbReference type="Gene3D" id="3.90.230.10">
    <property type="entry name" value="Creatinase/methionine aminopeptidase superfamily"/>
    <property type="match status" value="1"/>
</dbReference>
<dbReference type="PANTHER" id="PTHR46112">
    <property type="entry name" value="AMINOPEPTIDASE"/>
    <property type="match status" value="1"/>
</dbReference>
<name>A0AAU7DN04_9BACT</name>
<evidence type="ECO:0000259" key="2">
    <source>
        <dbReference type="Pfam" id="PF00557"/>
    </source>
</evidence>
<protein>
    <submittedName>
        <fullName evidence="4">Xaa-Pro peptidase family protein</fullName>
    </submittedName>
</protein>
<proteinExistence type="predicted"/>
<dbReference type="AlphaFoldDB" id="A0AAU7DN04"/>
<dbReference type="InterPro" id="IPR050659">
    <property type="entry name" value="Peptidase_M24B"/>
</dbReference>
<dbReference type="RefSeq" id="WP_348263643.1">
    <property type="nucleotide sequence ID" value="NZ_CP121196.1"/>
</dbReference>
<sequence>MPRFPTLTRRNFFGAATAAVAATALPTQAGQAPPSSPPAIAALPNLAGQARPFTNAERMARIERARQLMTSAKIDAIVLANSTSSTVYFADLHLYGGERLWALVLPARSNPFLVCPAFEEGRAHELLSSGPLAGNVDVLTWQEDESPYVALAKGLKDRGLTSATIGLDEHMAFVFSDGIRAANAHVNVVSATPITAGCRMIKDAHEIECMRLACHATLLVYRAVAQSLQVGMTTTDVRMLIAAAYHRVGFEGEASLNVDEFTAVPHGSAKPQTLRQGSILMLDDGCSVEGYQSDITRTFVLGKPTDKMKSVFDLVQRAQSAALKTARPGVPAADVDAAARKVIVDGGYGPGFKYFTHRVGHGIGMDGHEWPYLVRNDMYGWDLAPKLEANMTFSDEPGIYIPGEFGIRLEDDMLITHDGAELLTPQCPSLEDPFANVQ</sequence>
<dbReference type="InterPro" id="IPR000587">
    <property type="entry name" value="Creatinase_N"/>
</dbReference>
<feature type="chain" id="PRO_5043560057" evidence="1">
    <location>
        <begin position="30"/>
        <end position="438"/>
    </location>
</feature>
<dbReference type="PROSITE" id="PS51318">
    <property type="entry name" value="TAT"/>
    <property type="match status" value="1"/>
</dbReference>
<evidence type="ECO:0000313" key="4">
    <source>
        <dbReference type="EMBL" id="XBH18418.1"/>
    </source>
</evidence>
<evidence type="ECO:0000259" key="3">
    <source>
        <dbReference type="Pfam" id="PF01321"/>
    </source>
</evidence>
<keyword evidence="1" id="KW-0732">Signal</keyword>
<dbReference type="SUPFAM" id="SSF55920">
    <property type="entry name" value="Creatinase/aminopeptidase"/>
    <property type="match status" value="1"/>
</dbReference>
<evidence type="ECO:0000256" key="1">
    <source>
        <dbReference type="SAM" id="SignalP"/>
    </source>
</evidence>
<dbReference type="InterPro" id="IPR000994">
    <property type="entry name" value="Pept_M24"/>
</dbReference>
<organism evidence="4">
    <name type="scientific">Telmatobacter sp. DSM 110680</name>
    <dbReference type="NCBI Taxonomy" id="3036704"/>
    <lineage>
        <taxon>Bacteria</taxon>
        <taxon>Pseudomonadati</taxon>
        <taxon>Acidobacteriota</taxon>
        <taxon>Terriglobia</taxon>
        <taxon>Terriglobales</taxon>
        <taxon>Acidobacteriaceae</taxon>
        <taxon>Telmatobacter</taxon>
    </lineage>
</organism>
<reference evidence="4" key="1">
    <citation type="submission" date="2023-03" db="EMBL/GenBank/DDBJ databases">
        <title>Edaphobacter sp.</title>
        <authorList>
            <person name="Huber K.J."/>
            <person name="Papendorf J."/>
            <person name="Pilke C."/>
            <person name="Bunk B."/>
            <person name="Sproeer C."/>
            <person name="Pester M."/>
        </authorList>
    </citation>
    <scope>NUCLEOTIDE SEQUENCE</scope>
    <source>
        <strain evidence="4">DSM 110680</strain>
    </source>
</reference>
<accession>A0AAU7DN04</accession>
<dbReference type="Pfam" id="PF01321">
    <property type="entry name" value="Creatinase_N"/>
    <property type="match status" value="1"/>
</dbReference>
<feature type="domain" description="Peptidase M24" evidence="2">
    <location>
        <begin position="208"/>
        <end position="416"/>
    </location>
</feature>
<dbReference type="InterPro" id="IPR029149">
    <property type="entry name" value="Creatin/AminoP/Spt16_N"/>
</dbReference>
<dbReference type="Pfam" id="PF00557">
    <property type="entry name" value="Peptidase_M24"/>
    <property type="match status" value="1"/>
</dbReference>
<feature type="signal peptide" evidence="1">
    <location>
        <begin position="1"/>
        <end position="29"/>
    </location>
</feature>
<dbReference type="SUPFAM" id="SSF53092">
    <property type="entry name" value="Creatinase/prolidase N-terminal domain"/>
    <property type="match status" value="1"/>
</dbReference>
<dbReference type="InterPro" id="IPR036005">
    <property type="entry name" value="Creatinase/aminopeptidase-like"/>
</dbReference>
<gene>
    <name evidence="4" type="ORF">P8935_03570</name>
</gene>
<dbReference type="EMBL" id="CP121196">
    <property type="protein sequence ID" value="XBH18418.1"/>
    <property type="molecule type" value="Genomic_DNA"/>
</dbReference>
<feature type="domain" description="Creatinase N-terminal" evidence="3">
    <location>
        <begin position="61"/>
        <end position="201"/>
    </location>
</feature>